<protein>
    <recommendedName>
        <fullName evidence="3">Secreted protein</fullName>
    </recommendedName>
</protein>
<organism evidence="1 2">
    <name type="scientific">Saxibacter everestensis</name>
    <dbReference type="NCBI Taxonomy" id="2909229"/>
    <lineage>
        <taxon>Bacteria</taxon>
        <taxon>Bacillati</taxon>
        <taxon>Actinomycetota</taxon>
        <taxon>Actinomycetes</taxon>
        <taxon>Micrococcales</taxon>
        <taxon>Brevibacteriaceae</taxon>
        <taxon>Saxibacter</taxon>
    </lineage>
</organism>
<reference evidence="1 2" key="1">
    <citation type="submission" date="2023-05" db="EMBL/GenBank/DDBJ databases">
        <title>Lithophilousrod everest ZFBP1038 complete genpme.</title>
        <authorList>
            <person name="Tian M."/>
        </authorList>
    </citation>
    <scope>NUCLEOTIDE SEQUENCE [LARGE SCALE GENOMIC DNA]</scope>
    <source>
        <strain evidence="1 2">ZFBP1038</strain>
    </source>
</reference>
<dbReference type="RefSeq" id="WP_349640635.1">
    <property type="nucleotide sequence ID" value="NZ_CP090958.1"/>
</dbReference>
<keyword evidence="2" id="KW-1185">Reference proteome</keyword>
<proteinExistence type="predicted"/>
<gene>
    <name evidence="1" type="ORF">LWF01_08730</name>
</gene>
<evidence type="ECO:0000313" key="1">
    <source>
        <dbReference type="EMBL" id="WGW13812.1"/>
    </source>
</evidence>
<accession>A0ABY8QXX4</accession>
<dbReference type="Proteomes" id="UP001209083">
    <property type="component" value="Chromosome"/>
</dbReference>
<name>A0ABY8QXX4_9MICO</name>
<evidence type="ECO:0000313" key="2">
    <source>
        <dbReference type="Proteomes" id="UP001209083"/>
    </source>
</evidence>
<dbReference type="EMBL" id="CP090958">
    <property type="protein sequence ID" value="WGW13812.1"/>
    <property type="molecule type" value="Genomic_DNA"/>
</dbReference>
<sequence length="90" mass="9609">MKRIFWLGVGVAVGVVAVRQLSRKTKFLTGSAIAGEASTLADAIRDFGESIRRGMNEREAELRVALGADEGEIAPDRAKSLLESPASHLS</sequence>
<evidence type="ECO:0008006" key="3">
    <source>
        <dbReference type="Google" id="ProtNLM"/>
    </source>
</evidence>